<feature type="transmembrane region" description="Helical" evidence="6">
    <location>
        <begin position="264"/>
        <end position="285"/>
    </location>
</feature>
<feature type="transmembrane region" description="Helical" evidence="6">
    <location>
        <begin position="153"/>
        <end position="172"/>
    </location>
</feature>
<evidence type="ECO:0000256" key="6">
    <source>
        <dbReference type="SAM" id="Phobius"/>
    </source>
</evidence>
<dbReference type="PANTHER" id="PTHR42948">
    <property type="entry name" value="TRANSPORTER"/>
    <property type="match status" value="1"/>
</dbReference>
<dbReference type="AlphaFoldDB" id="L9VQ75"/>
<dbReference type="SUPFAM" id="SSF161070">
    <property type="entry name" value="SNF-like"/>
    <property type="match status" value="1"/>
</dbReference>
<protein>
    <submittedName>
        <fullName evidence="7">Sodium:neurotransmitter symporter</fullName>
    </submittedName>
</protein>
<dbReference type="GO" id="GO:0016020">
    <property type="term" value="C:membrane"/>
    <property type="evidence" value="ECO:0007669"/>
    <property type="project" value="UniProtKB-SubCell"/>
</dbReference>
<accession>L9VQ75</accession>
<name>L9VQ75_9EURY</name>
<dbReference type="eggNOG" id="arCOG04466">
    <property type="taxonomic scope" value="Archaea"/>
</dbReference>
<comment type="subcellular location">
    <subcellularLocation>
        <location evidence="1">Membrane</location>
        <topology evidence="1">Multi-pass membrane protein</topology>
    </subcellularLocation>
</comment>
<proteinExistence type="predicted"/>
<sequence length="471" mass="50074">MVERETWATRTGFILAAVGSAVGLGNIWRFPFVTGEGGGAAFLLVYLLFVALVGFPAILVEFVVGRKTERNPVGALIELGGNAWKYVGGIFIVTGFVILSFYSVVAGWFIRYFLEGLRGSYASHLAGYEDAAAEVGEPAALLMFGDLSVGLDAFFFHTIFMAVTIGVVALGIRQGIELAVKVMVPAIVVLLVGMAVWVFTLPEAGAGYEYYLSPEFGVIADNWMELLPAAAGQAFFTLSLGMGVMITYASYLGEDRNLAKDGTAIIGFDTGIAFLTGLVVFPIFFSAGITEPGDGGPGAIFVSMTEAFATIPGGHLIGLLFFGTVAIAALSSAISLLEVVTAYVIDEKGVERWKAALGMGGVIYLLGVPVTYDLIFLDLLDGFADGVLLVFGALMLVILVGWITPKLAVRELEKGIGDLGSLGTAWIWAIRVPILVVLVVTLALGVVEYVEFLTGTEPDQLYGWLQEEGYL</sequence>
<evidence type="ECO:0000256" key="5">
    <source>
        <dbReference type="ARBA" id="ARBA00023136"/>
    </source>
</evidence>
<dbReference type="CDD" id="cd10336">
    <property type="entry name" value="SLC6sbd_Tyt1-Like"/>
    <property type="match status" value="1"/>
</dbReference>
<dbReference type="PATRIC" id="fig|1114856.3.peg.3573"/>
<feature type="transmembrane region" description="Helical" evidence="6">
    <location>
        <begin position="316"/>
        <end position="345"/>
    </location>
</feature>
<dbReference type="PRINTS" id="PR00176">
    <property type="entry name" value="NANEUSMPORT"/>
</dbReference>
<feature type="transmembrane region" description="Helical" evidence="6">
    <location>
        <begin position="179"/>
        <end position="199"/>
    </location>
</feature>
<feature type="transmembrane region" description="Helical" evidence="6">
    <location>
        <begin position="383"/>
        <end position="404"/>
    </location>
</feature>
<dbReference type="PROSITE" id="PS50267">
    <property type="entry name" value="NA_NEUROTRAN_SYMP_3"/>
    <property type="match status" value="1"/>
</dbReference>
<keyword evidence="8" id="KW-1185">Reference proteome</keyword>
<evidence type="ECO:0000256" key="2">
    <source>
        <dbReference type="ARBA" id="ARBA00022448"/>
    </source>
</evidence>
<evidence type="ECO:0000313" key="7">
    <source>
        <dbReference type="EMBL" id="ELY38393.1"/>
    </source>
</evidence>
<reference evidence="7 8" key="1">
    <citation type="journal article" date="2014" name="PLoS Genet.">
        <title>Phylogenetically driven sequencing of extremely halophilic archaea reveals strategies for static and dynamic osmo-response.</title>
        <authorList>
            <person name="Becker E.A."/>
            <person name="Seitzer P.M."/>
            <person name="Tritt A."/>
            <person name="Larsen D."/>
            <person name="Krusor M."/>
            <person name="Yao A.I."/>
            <person name="Wu D."/>
            <person name="Madern D."/>
            <person name="Eisen J.A."/>
            <person name="Darling A.E."/>
            <person name="Facciotti M.T."/>
        </authorList>
    </citation>
    <scope>NUCLEOTIDE SEQUENCE [LARGE SCALE GENOMIC DNA]</scope>
    <source>
        <strain evidence="7 8">GA33</strain>
    </source>
</reference>
<feature type="transmembrane region" description="Helical" evidence="6">
    <location>
        <begin position="86"/>
        <end position="110"/>
    </location>
</feature>
<feature type="transmembrane region" description="Helical" evidence="6">
    <location>
        <begin position="40"/>
        <end position="65"/>
    </location>
</feature>
<evidence type="ECO:0000256" key="1">
    <source>
        <dbReference type="ARBA" id="ARBA00004141"/>
    </source>
</evidence>
<evidence type="ECO:0000313" key="8">
    <source>
        <dbReference type="Proteomes" id="UP000011599"/>
    </source>
</evidence>
<feature type="transmembrane region" description="Helical" evidence="6">
    <location>
        <begin position="230"/>
        <end position="252"/>
    </location>
</feature>
<dbReference type="Proteomes" id="UP000011599">
    <property type="component" value="Unassembled WGS sequence"/>
</dbReference>
<feature type="transmembrane region" description="Helical" evidence="6">
    <location>
        <begin position="425"/>
        <end position="447"/>
    </location>
</feature>
<keyword evidence="2" id="KW-0813">Transport</keyword>
<keyword evidence="5 6" id="KW-0472">Membrane</keyword>
<dbReference type="EMBL" id="AOHW01000042">
    <property type="protein sequence ID" value="ELY38393.1"/>
    <property type="molecule type" value="Genomic_DNA"/>
</dbReference>
<gene>
    <name evidence="7" type="ORF">C496_17262</name>
</gene>
<feature type="transmembrane region" description="Helical" evidence="6">
    <location>
        <begin position="357"/>
        <end position="377"/>
    </location>
</feature>
<comment type="caution">
    <text evidence="7">The sequence shown here is derived from an EMBL/GenBank/DDBJ whole genome shotgun (WGS) entry which is preliminary data.</text>
</comment>
<dbReference type="PANTHER" id="PTHR42948:SF1">
    <property type="entry name" value="TRANSPORTER"/>
    <property type="match status" value="1"/>
</dbReference>
<dbReference type="InterPro" id="IPR000175">
    <property type="entry name" value="Na/ntran_symport"/>
</dbReference>
<dbReference type="Pfam" id="PF00209">
    <property type="entry name" value="SNF"/>
    <property type="match status" value="2"/>
</dbReference>
<dbReference type="RefSeq" id="WP_006091487.1">
    <property type="nucleotide sequence ID" value="NZ_AOHW01000042.1"/>
</dbReference>
<keyword evidence="4 6" id="KW-1133">Transmembrane helix</keyword>
<dbReference type="NCBIfam" id="NF037979">
    <property type="entry name" value="Na_transp"/>
    <property type="match status" value="1"/>
</dbReference>
<evidence type="ECO:0000256" key="3">
    <source>
        <dbReference type="ARBA" id="ARBA00022692"/>
    </source>
</evidence>
<dbReference type="InterPro" id="IPR047218">
    <property type="entry name" value="YocR/YhdH-like"/>
</dbReference>
<dbReference type="InterPro" id="IPR037272">
    <property type="entry name" value="SNS_sf"/>
</dbReference>
<evidence type="ECO:0000256" key="4">
    <source>
        <dbReference type="ARBA" id="ARBA00022989"/>
    </source>
</evidence>
<feature type="transmembrane region" description="Helical" evidence="6">
    <location>
        <begin position="7"/>
        <end position="28"/>
    </location>
</feature>
<organism evidence="7 8">
    <name type="scientific">Natronorubrum tibetense GA33</name>
    <dbReference type="NCBI Taxonomy" id="1114856"/>
    <lineage>
        <taxon>Archaea</taxon>
        <taxon>Methanobacteriati</taxon>
        <taxon>Methanobacteriota</taxon>
        <taxon>Stenosarchaea group</taxon>
        <taxon>Halobacteria</taxon>
        <taxon>Halobacteriales</taxon>
        <taxon>Natrialbaceae</taxon>
        <taxon>Natronorubrum</taxon>
    </lineage>
</organism>
<dbReference type="OrthoDB" id="99721at2157"/>
<keyword evidence="3 6" id="KW-0812">Transmembrane</keyword>